<dbReference type="AlphaFoldDB" id="A0A239D4T1"/>
<evidence type="ECO:0000313" key="2">
    <source>
        <dbReference type="Proteomes" id="UP000198426"/>
    </source>
</evidence>
<dbReference type="Pfam" id="PF11749">
    <property type="entry name" value="DUF3305"/>
    <property type="match status" value="1"/>
</dbReference>
<sequence>MLGAGGVTRVFHNPSQYWTLPIGVVIRRSPGVTRWAQWSWKATAVLPGAAEATWRELRRDGERVEFHAATVPLELHGAETEAYLHGLTAEVPCIYVILRSITGEWPLEVVLATASPYEAQDYADSGEEIVEKVPMTAGLEAWVWEFVEAFHKEEVFVKRRRDKKRIDIVEDGIGDPRVDKPADVYASPALKRRRLQ</sequence>
<name>A0A239D4T1_9RHOB</name>
<gene>
    <name evidence="1" type="ORF">SAMN05421757_101638</name>
</gene>
<dbReference type="Proteomes" id="UP000198426">
    <property type="component" value="Unassembled WGS sequence"/>
</dbReference>
<protein>
    <recommendedName>
        <fullName evidence="3">Molybdopterin-guanine dinucleotide biosynthesis protein A</fullName>
    </recommendedName>
</protein>
<evidence type="ECO:0000313" key="1">
    <source>
        <dbReference type="EMBL" id="SNS27152.1"/>
    </source>
</evidence>
<accession>A0A239D4T1</accession>
<dbReference type="EMBL" id="FZOY01000001">
    <property type="protein sequence ID" value="SNS27152.1"/>
    <property type="molecule type" value="Genomic_DNA"/>
</dbReference>
<keyword evidence="2" id="KW-1185">Reference proteome</keyword>
<organism evidence="1 2">
    <name type="scientific">Tropicimonas sediminicola</name>
    <dbReference type="NCBI Taxonomy" id="1031541"/>
    <lineage>
        <taxon>Bacteria</taxon>
        <taxon>Pseudomonadati</taxon>
        <taxon>Pseudomonadota</taxon>
        <taxon>Alphaproteobacteria</taxon>
        <taxon>Rhodobacterales</taxon>
        <taxon>Roseobacteraceae</taxon>
        <taxon>Tropicimonas</taxon>
    </lineage>
</organism>
<evidence type="ECO:0008006" key="3">
    <source>
        <dbReference type="Google" id="ProtNLM"/>
    </source>
</evidence>
<reference evidence="1 2" key="1">
    <citation type="submission" date="2017-06" db="EMBL/GenBank/DDBJ databases">
        <authorList>
            <person name="Kim H.J."/>
            <person name="Triplett B.A."/>
        </authorList>
    </citation>
    <scope>NUCLEOTIDE SEQUENCE [LARGE SCALE GENOMIC DNA]</scope>
    <source>
        <strain evidence="1 2">DSM 29339</strain>
    </source>
</reference>
<proteinExistence type="predicted"/>
<dbReference type="InterPro" id="IPR021736">
    <property type="entry name" value="DUF3305"/>
</dbReference>